<dbReference type="FunFam" id="1.20.1510.10:FF:000006">
    <property type="entry name" value="Divalent cation efflux transporter"/>
    <property type="match status" value="1"/>
</dbReference>
<protein>
    <submittedName>
        <fullName evidence="10">Ferrous-iron efflux pump FieF</fullName>
    </submittedName>
</protein>
<dbReference type="SUPFAM" id="SSF161111">
    <property type="entry name" value="Cation efflux protein transmembrane domain-like"/>
    <property type="match status" value="1"/>
</dbReference>
<evidence type="ECO:0000256" key="1">
    <source>
        <dbReference type="ARBA" id="ARBA00004141"/>
    </source>
</evidence>
<reference evidence="10 11" key="1">
    <citation type="submission" date="2019-02" db="EMBL/GenBank/DDBJ databases">
        <title>Deep-cultivation of Planctomycetes and their phenomic and genomic characterization uncovers novel biology.</title>
        <authorList>
            <person name="Wiegand S."/>
            <person name="Jogler M."/>
            <person name="Boedeker C."/>
            <person name="Pinto D."/>
            <person name="Vollmers J."/>
            <person name="Rivas-Marin E."/>
            <person name="Kohn T."/>
            <person name="Peeters S.H."/>
            <person name="Heuer A."/>
            <person name="Rast P."/>
            <person name="Oberbeckmann S."/>
            <person name="Bunk B."/>
            <person name="Jeske O."/>
            <person name="Meyerdierks A."/>
            <person name="Storesund J.E."/>
            <person name="Kallscheuer N."/>
            <person name="Luecker S."/>
            <person name="Lage O.M."/>
            <person name="Pohl T."/>
            <person name="Merkel B.J."/>
            <person name="Hornburger P."/>
            <person name="Mueller R.-W."/>
            <person name="Bruemmer F."/>
            <person name="Labrenz M."/>
            <person name="Spormann A.M."/>
            <person name="Op den Camp H."/>
            <person name="Overmann J."/>
            <person name="Amann R."/>
            <person name="Jetten M.S.M."/>
            <person name="Mascher T."/>
            <person name="Medema M.H."/>
            <person name="Devos D.P."/>
            <person name="Kaster A.-K."/>
            <person name="Ovreas L."/>
            <person name="Rohde M."/>
            <person name="Galperin M.Y."/>
            <person name="Jogler C."/>
        </authorList>
    </citation>
    <scope>NUCLEOTIDE SEQUENCE [LARGE SCALE GENOMIC DNA]</scope>
    <source>
        <strain evidence="10 11">ETA_A8</strain>
    </source>
</reference>
<dbReference type="InterPro" id="IPR050291">
    <property type="entry name" value="CDF_Transporter"/>
</dbReference>
<keyword evidence="5 7" id="KW-1133">Transmembrane helix</keyword>
<evidence type="ECO:0000256" key="3">
    <source>
        <dbReference type="ARBA" id="ARBA00022448"/>
    </source>
</evidence>
<evidence type="ECO:0000256" key="4">
    <source>
        <dbReference type="ARBA" id="ARBA00022692"/>
    </source>
</evidence>
<dbReference type="RefSeq" id="WP_145086976.1">
    <property type="nucleotide sequence ID" value="NZ_CP036274.1"/>
</dbReference>
<keyword evidence="4 7" id="KW-0812">Transmembrane</keyword>
<dbReference type="PANTHER" id="PTHR43840:SF15">
    <property type="entry name" value="MITOCHONDRIAL METAL TRANSPORTER 1-RELATED"/>
    <property type="match status" value="1"/>
</dbReference>
<gene>
    <name evidence="10" type="primary">fieF</name>
    <name evidence="10" type="ORF">ETAA8_15060</name>
</gene>
<evidence type="ECO:0000256" key="2">
    <source>
        <dbReference type="ARBA" id="ARBA00008114"/>
    </source>
</evidence>
<dbReference type="Pfam" id="PF16916">
    <property type="entry name" value="ZT_dimer"/>
    <property type="match status" value="1"/>
</dbReference>
<dbReference type="KEGG" id="aagg:ETAA8_15060"/>
<name>A0A517Y861_9BACT</name>
<dbReference type="GO" id="GO:0016020">
    <property type="term" value="C:membrane"/>
    <property type="evidence" value="ECO:0007669"/>
    <property type="project" value="UniProtKB-SubCell"/>
</dbReference>
<keyword evidence="3" id="KW-0813">Transport</keyword>
<dbReference type="NCBIfam" id="TIGR01297">
    <property type="entry name" value="CDF"/>
    <property type="match status" value="1"/>
</dbReference>
<dbReference type="PANTHER" id="PTHR43840">
    <property type="entry name" value="MITOCHONDRIAL METAL TRANSPORTER 1-RELATED"/>
    <property type="match status" value="1"/>
</dbReference>
<feature type="transmembrane region" description="Helical" evidence="7">
    <location>
        <begin position="83"/>
        <end position="105"/>
    </location>
</feature>
<evidence type="ECO:0000313" key="11">
    <source>
        <dbReference type="Proteomes" id="UP000315017"/>
    </source>
</evidence>
<keyword evidence="6 7" id="KW-0472">Membrane</keyword>
<feature type="transmembrane region" description="Helical" evidence="7">
    <location>
        <begin position="20"/>
        <end position="43"/>
    </location>
</feature>
<evidence type="ECO:0000256" key="6">
    <source>
        <dbReference type="ARBA" id="ARBA00023136"/>
    </source>
</evidence>
<proteinExistence type="inferred from homology"/>
<evidence type="ECO:0000259" key="9">
    <source>
        <dbReference type="Pfam" id="PF16916"/>
    </source>
</evidence>
<evidence type="ECO:0000256" key="7">
    <source>
        <dbReference type="SAM" id="Phobius"/>
    </source>
</evidence>
<dbReference type="GO" id="GO:0008324">
    <property type="term" value="F:monoatomic cation transmembrane transporter activity"/>
    <property type="evidence" value="ECO:0007669"/>
    <property type="project" value="InterPro"/>
</dbReference>
<dbReference type="InterPro" id="IPR058533">
    <property type="entry name" value="Cation_efflux_TM"/>
</dbReference>
<dbReference type="InterPro" id="IPR036837">
    <property type="entry name" value="Cation_efflux_CTD_sf"/>
</dbReference>
<evidence type="ECO:0000259" key="8">
    <source>
        <dbReference type="Pfam" id="PF01545"/>
    </source>
</evidence>
<dbReference type="InterPro" id="IPR002524">
    <property type="entry name" value="Cation_efflux"/>
</dbReference>
<feature type="transmembrane region" description="Helical" evidence="7">
    <location>
        <begin position="186"/>
        <end position="207"/>
    </location>
</feature>
<dbReference type="OrthoDB" id="9806522at2"/>
<feature type="domain" description="Cation efflux protein cytoplasmic" evidence="9">
    <location>
        <begin position="215"/>
        <end position="293"/>
    </location>
</feature>
<feature type="transmembrane region" description="Helical" evidence="7">
    <location>
        <begin position="159"/>
        <end position="180"/>
    </location>
</feature>
<sequence length="300" mass="31662">MPSPEPASPETITQLPLVSVAVNAALAAIKILAGVVGNSYALIADGIESTSDIVTSLVVWGGLQVAVSPADEKHPYGYGKAEALAGIVAALALLVAAVVIAVQSVREILTPHHLPHWSTLLVLGIVVVTKEVMARWIGKIGAAADSSSLQADAWHHRSDALTSFAAFVGITIGLIGGPGYEPADDWAALVACVVIVYSGVHLMRMAIRDLLDAAPPKHFAEQVRQVASQVEGVRAVEKCRIRKSGMTFFVEIHIEVDAFATVQEGHFIGGRVRSALRTSNLRIADAFVHVEPHSTDEVGV</sequence>
<feature type="transmembrane region" description="Helical" evidence="7">
    <location>
        <begin position="117"/>
        <end position="138"/>
    </location>
</feature>
<dbReference type="SUPFAM" id="SSF160240">
    <property type="entry name" value="Cation efflux protein cytoplasmic domain-like"/>
    <property type="match status" value="1"/>
</dbReference>
<feature type="domain" description="Cation efflux protein transmembrane" evidence="8">
    <location>
        <begin position="17"/>
        <end position="211"/>
    </location>
</feature>
<organism evidence="10 11">
    <name type="scientific">Anatilimnocola aggregata</name>
    <dbReference type="NCBI Taxonomy" id="2528021"/>
    <lineage>
        <taxon>Bacteria</taxon>
        <taxon>Pseudomonadati</taxon>
        <taxon>Planctomycetota</taxon>
        <taxon>Planctomycetia</taxon>
        <taxon>Pirellulales</taxon>
        <taxon>Pirellulaceae</taxon>
        <taxon>Anatilimnocola</taxon>
    </lineage>
</organism>
<evidence type="ECO:0000313" key="10">
    <source>
        <dbReference type="EMBL" id="QDU26428.1"/>
    </source>
</evidence>
<dbReference type="Proteomes" id="UP000315017">
    <property type="component" value="Chromosome"/>
</dbReference>
<dbReference type="AlphaFoldDB" id="A0A517Y861"/>
<comment type="subcellular location">
    <subcellularLocation>
        <location evidence="1">Membrane</location>
        <topology evidence="1">Multi-pass membrane protein</topology>
    </subcellularLocation>
</comment>
<accession>A0A517Y861</accession>
<evidence type="ECO:0000256" key="5">
    <source>
        <dbReference type="ARBA" id="ARBA00022989"/>
    </source>
</evidence>
<dbReference type="Gene3D" id="1.20.1510.10">
    <property type="entry name" value="Cation efflux protein transmembrane domain"/>
    <property type="match status" value="1"/>
</dbReference>
<dbReference type="Pfam" id="PF01545">
    <property type="entry name" value="Cation_efflux"/>
    <property type="match status" value="1"/>
</dbReference>
<comment type="similarity">
    <text evidence="2">Belongs to the cation diffusion facilitator (CDF) transporter (TC 2.A.4) family.</text>
</comment>
<dbReference type="InterPro" id="IPR027469">
    <property type="entry name" value="Cation_efflux_TMD_sf"/>
</dbReference>
<keyword evidence="11" id="KW-1185">Reference proteome</keyword>
<dbReference type="InterPro" id="IPR027470">
    <property type="entry name" value="Cation_efflux_CTD"/>
</dbReference>
<dbReference type="Gene3D" id="3.30.70.1350">
    <property type="entry name" value="Cation efflux protein, cytoplasmic domain"/>
    <property type="match status" value="1"/>
</dbReference>
<dbReference type="EMBL" id="CP036274">
    <property type="protein sequence ID" value="QDU26428.1"/>
    <property type="molecule type" value="Genomic_DNA"/>
</dbReference>